<organism evidence="5 6">
    <name type="scientific">Tulasnella calospora MUT 4182</name>
    <dbReference type="NCBI Taxonomy" id="1051891"/>
    <lineage>
        <taxon>Eukaryota</taxon>
        <taxon>Fungi</taxon>
        <taxon>Dikarya</taxon>
        <taxon>Basidiomycota</taxon>
        <taxon>Agaricomycotina</taxon>
        <taxon>Agaricomycetes</taxon>
        <taxon>Cantharellales</taxon>
        <taxon>Tulasnellaceae</taxon>
        <taxon>Tulasnella</taxon>
    </lineage>
</organism>
<feature type="compositionally biased region" description="Low complexity" evidence="4">
    <location>
        <begin position="292"/>
        <end position="304"/>
    </location>
</feature>
<keyword evidence="2" id="KW-0344">Guanine-nucleotide releasing factor</keyword>
<keyword evidence="6" id="KW-1185">Reference proteome</keyword>
<reference evidence="6" key="2">
    <citation type="submission" date="2015-01" db="EMBL/GenBank/DDBJ databases">
        <title>Evolutionary Origins and Diversification of the Mycorrhizal Mutualists.</title>
        <authorList>
            <consortium name="DOE Joint Genome Institute"/>
            <consortium name="Mycorrhizal Genomics Consortium"/>
            <person name="Kohler A."/>
            <person name="Kuo A."/>
            <person name="Nagy L.G."/>
            <person name="Floudas D."/>
            <person name="Copeland A."/>
            <person name="Barry K.W."/>
            <person name="Cichocki N."/>
            <person name="Veneault-Fourrey C."/>
            <person name="LaButti K."/>
            <person name="Lindquist E.A."/>
            <person name="Lipzen A."/>
            <person name="Lundell T."/>
            <person name="Morin E."/>
            <person name="Murat C."/>
            <person name="Riley R."/>
            <person name="Ohm R."/>
            <person name="Sun H."/>
            <person name="Tunlid A."/>
            <person name="Henrissat B."/>
            <person name="Grigoriev I.V."/>
            <person name="Hibbett D.S."/>
            <person name="Martin F."/>
        </authorList>
    </citation>
    <scope>NUCLEOTIDE SEQUENCE [LARGE SCALE GENOMIC DNA]</scope>
    <source>
        <strain evidence="6">MUT 4182</strain>
    </source>
</reference>
<dbReference type="PANTHER" id="PTHR12425:SF5">
    <property type="entry name" value="SYNEMBRYN"/>
    <property type="match status" value="1"/>
</dbReference>
<name>A0A0C3QKA2_9AGAM</name>
<dbReference type="GO" id="GO:0001965">
    <property type="term" value="F:G-protein alpha-subunit binding"/>
    <property type="evidence" value="ECO:0007669"/>
    <property type="project" value="TreeGrafter"/>
</dbReference>
<dbReference type="EMBL" id="KN823004">
    <property type="protein sequence ID" value="KIO27746.1"/>
    <property type="molecule type" value="Genomic_DNA"/>
</dbReference>
<protein>
    <submittedName>
        <fullName evidence="5">Uncharacterized protein</fullName>
    </submittedName>
</protein>
<dbReference type="PANTHER" id="PTHR12425">
    <property type="entry name" value="SYNEMBRYN"/>
    <property type="match status" value="1"/>
</dbReference>
<evidence type="ECO:0000256" key="1">
    <source>
        <dbReference type="ARBA" id="ARBA00009049"/>
    </source>
</evidence>
<evidence type="ECO:0000256" key="2">
    <source>
        <dbReference type="ARBA" id="ARBA00022658"/>
    </source>
</evidence>
<evidence type="ECO:0000313" key="6">
    <source>
        <dbReference type="Proteomes" id="UP000054248"/>
    </source>
</evidence>
<feature type="region of interest" description="Disordered" evidence="4">
    <location>
        <begin position="292"/>
        <end position="327"/>
    </location>
</feature>
<evidence type="ECO:0000313" key="5">
    <source>
        <dbReference type="EMBL" id="KIO27746.1"/>
    </source>
</evidence>
<dbReference type="Pfam" id="PF10165">
    <property type="entry name" value="Ric8"/>
    <property type="match status" value="1"/>
</dbReference>
<feature type="region of interest" description="Disordered" evidence="4">
    <location>
        <begin position="473"/>
        <end position="510"/>
    </location>
</feature>
<dbReference type="InterPro" id="IPR019318">
    <property type="entry name" value="Gua_nucleotide_exch_fac_Ric8"/>
</dbReference>
<comment type="similarity">
    <text evidence="1">Belongs to the synembryn family.</text>
</comment>
<dbReference type="GO" id="GO:0007186">
    <property type="term" value="P:G protein-coupled receptor signaling pathway"/>
    <property type="evidence" value="ECO:0007669"/>
    <property type="project" value="TreeGrafter"/>
</dbReference>
<keyword evidence="3" id="KW-0143">Chaperone</keyword>
<gene>
    <name evidence="5" type="ORF">M407DRAFT_23051</name>
</gene>
<evidence type="ECO:0000256" key="4">
    <source>
        <dbReference type="SAM" id="MobiDB-lite"/>
    </source>
</evidence>
<dbReference type="GO" id="GO:0005737">
    <property type="term" value="C:cytoplasm"/>
    <property type="evidence" value="ECO:0007669"/>
    <property type="project" value="TreeGrafter"/>
</dbReference>
<dbReference type="GO" id="GO:0005085">
    <property type="term" value="F:guanyl-nucleotide exchange factor activity"/>
    <property type="evidence" value="ECO:0007669"/>
    <property type="project" value="UniProtKB-KW"/>
</dbReference>
<dbReference type="HOGENOM" id="CLU_015532_1_0_1"/>
<dbReference type="Proteomes" id="UP000054248">
    <property type="component" value="Unassembled WGS sequence"/>
</dbReference>
<dbReference type="STRING" id="1051891.A0A0C3QKA2"/>
<feature type="compositionally biased region" description="Low complexity" evidence="4">
    <location>
        <begin position="313"/>
        <end position="325"/>
    </location>
</feature>
<proteinExistence type="inferred from homology"/>
<accession>A0A0C3QKA2</accession>
<reference evidence="5 6" key="1">
    <citation type="submission" date="2014-04" db="EMBL/GenBank/DDBJ databases">
        <authorList>
            <consortium name="DOE Joint Genome Institute"/>
            <person name="Kuo A."/>
            <person name="Girlanda M."/>
            <person name="Perotto S."/>
            <person name="Kohler A."/>
            <person name="Nagy L.G."/>
            <person name="Floudas D."/>
            <person name="Copeland A."/>
            <person name="Barry K.W."/>
            <person name="Cichocki N."/>
            <person name="Veneault-Fourrey C."/>
            <person name="LaButti K."/>
            <person name="Lindquist E.A."/>
            <person name="Lipzen A."/>
            <person name="Lundell T."/>
            <person name="Morin E."/>
            <person name="Murat C."/>
            <person name="Sun H."/>
            <person name="Tunlid A."/>
            <person name="Henrissat B."/>
            <person name="Grigoriev I.V."/>
            <person name="Hibbett D.S."/>
            <person name="Martin F."/>
            <person name="Nordberg H.P."/>
            <person name="Cantor M.N."/>
            <person name="Hua S.X."/>
        </authorList>
    </citation>
    <scope>NUCLEOTIDE SEQUENCE [LARGE SCALE GENOMIC DNA]</scope>
    <source>
        <strain evidence="5 6">MUT 4182</strain>
    </source>
</reference>
<sequence>MSYLQRYKALTAESPSQTKTEVLNSISNALPMTIDKSQREDLVKALLSDLAVSKGGVIGSDETLPALVALKTLGRDPSGSTIIVQKEHLEVLHTFAKSKATENSKEALRCVANALLLIEAGRGTWLSIGGGETCLDIMKRETAPDYVFLGARILFVATTQQSDFIVKAVTSLGAVDIVATKLDSLLGLMRAGRPMSKEAMIDTLKFAFNLLLQYPRMMQAKAKEGQDDPANKPVLGDLWDDRFTPFVPILLHLFNSLPQTTSSPLAPPLTHVIHALLSVPVGPFAEQWFSTSATSTPTSTKSETAFSKVRQRLSPTSPPSGTLPLPNAPKDALRRGYDLLDATLATFTPEDPDDKSVRAKCREMDVSLDDVAPPLALLMARMVREDDEARRRMKQWILPSDLDRSTPLEKKSNFLGRCLRLMTSVYFPRLKDSVGEMLFALCNSDPNAMAAQLGYGNCAGFLFNKGIITPPTASSEADIPSDPDINPITGAKADESPNDVLAGMSEEEKEREAEKLFVLFDRLEKMGMVVNPVRKAQQEGKLEELP</sequence>
<dbReference type="OrthoDB" id="5585685at2759"/>
<dbReference type="AlphaFoldDB" id="A0A0C3QKA2"/>
<evidence type="ECO:0000256" key="3">
    <source>
        <dbReference type="ARBA" id="ARBA00023186"/>
    </source>
</evidence>